<sequence>MSQKFAVMIAYDDDPNVKRYSPDFQTQDEFAKGWQSALKKAHHTSGQKSVITCGCRGKGEKRLYVRALPNG</sequence>
<comment type="caution">
    <text evidence="1">The sequence shown here is derived from an EMBL/GenBank/DDBJ whole genome shotgun (WGS) entry which is preliminary data.</text>
</comment>
<organism evidence="1">
    <name type="scientific">Salmonella enterica subsp. enterica serovar Heidelberg</name>
    <dbReference type="NCBI Taxonomy" id="611"/>
    <lineage>
        <taxon>Bacteria</taxon>
        <taxon>Pseudomonadati</taxon>
        <taxon>Pseudomonadota</taxon>
        <taxon>Gammaproteobacteria</taxon>
        <taxon>Enterobacterales</taxon>
        <taxon>Enterobacteriaceae</taxon>
        <taxon>Salmonella</taxon>
    </lineage>
</organism>
<dbReference type="EMBL" id="DAARNT010000016">
    <property type="protein sequence ID" value="HAE3113608.1"/>
    <property type="molecule type" value="Genomic_DNA"/>
</dbReference>
<reference evidence="1" key="1">
    <citation type="journal article" date="2018" name="Genome Biol.">
        <title>SKESA: strategic k-mer extension for scrupulous assemblies.</title>
        <authorList>
            <person name="Souvorov A."/>
            <person name="Agarwala R."/>
            <person name="Lipman D.J."/>
        </authorList>
    </citation>
    <scope>NUCLEOTIDE SEQUENCE</scope>
    <source>
        <strain evidence="1">N13-01313</strain>
    </source>
</reference>
<feature type="non-terminal residue" evidence="1">
    <location>
        <position position="71"/>
    </location>
</feature>
<accession>A0A729HS52</accession>
<protein>
    <submittedName>
        <fullName evidence="1">Uncharacterized protein</fullName>
    </submittedName>
</protein>
<name>A0A729HS52_SALET</name>
<dbReference type="AlphaFoldDB" id="A0A729HS52"/>
<proteinExistence type="predicted"/>
<gene>
    <name evidence="1" type="ORF">G3426_004700</name>
</gene>
<evidence type="ECO:0000313" key="1">
    <source>
        <dbReference type="EMBL" id="HAE3113608.1"/>
    </source>
</evidence>
<reference evidence="1" key="2">
    <citation type="submission" date="2018-07" db="EMBL/GenBank/DDBJ databases">
        <authorList>
            <consortium name="NCBI Pathogen Detection Project"/>
        </authorList>
    </citation>
    <scope>NUCLEOTIDE SEQUENCE</scope>
    <source>
        <strain evidence="1">N13-01313</strain>
    </source>
</reference>